<feature type="domain" description="RNA polymerase sigma-70 region 2" evidence="7">
    <location>
        <begin position="8"/>
        <end position="71"/>
    </location>
</feature>
<evidence type="ECO:0000256" key="4">
    <source>
        <dbReference type="ARBA" id="ARBA00023125"/>
    </source>
</evidence>
<evidence type="ECO:0000256" key="1">
    <source>
        <dbReference type="ARBA" id="ARBA00010641"/>
    </source>
</evidence>
<dbReference type="Pfam" id="PF08281">
    <property type="entry name" value="Sigma70_r4_2"/>
    <property type="match status" value="1"/>
</dbReference>
<dbReference type="InterPro" id="IPR000838">
    <property type="entry name" value="RNA_pol_sigma70_ECF_CS"/>
</dbReference>
<evidence type="ECO:0000259" key="8">
    <source>
        <dbReference type="Pfam" id="PF08281"/>
    </source>
</evidence>
<dbReference type="PANTHER" id="PTHR43133">
    <property type="entry name" value="RNA POLYMERASE ECF-TYPE SIGMA FACTO"/>
    <property type="match status" value="1"/>
</dbReference>
<proteinExistence type="inferred from homology"/>
<dbReference type="AlphaFoldDB" id="A0A6L3VER7"/>
<keyword evidence="10" id="KW-1185">Reference proteome</keyword>
<dbReference type="GO" id="GO:0016987">
    <property type="term" value="F:sigma factor activity"/>
    <property type="evidence" value="ECO:0007669"/>
    <property type="project" value="UniProtKB-KW"/>
</dbReference>
<organism evidence="9 10">
    <name type="scientific">Cytobacillus depressus</name>
    <dbReference type="NCBI Taxonomy" id="1602942"/>
    <lineage>
        <taxon>Bacteria</taxon>
        <taxon>Bacillati</taxon>
        <taxon>Bacillota</taxon>
        <taxon>Bacilli</taxon>
        <taxon>Bacillales</taxon>
        <taxon>Bacillaceae</taxon>
        <taxon>Cytobacillus</taxon>
    </lineage>
</organism>
<reference evidence="9 10" key="1">
    <citation type="journal article" date="2016" name="Antonie Van Leeuwenhoek">
        <title>Bacillus depressus sp. nov., isolated from soil of a sunflower field.</title>
        <authorList>
            <person name="Wei X."/>
            <person name="Xin D."/>
            <person name="Xin Y."/>
            <person name="Zhang H."/>
            <person name="Wang T."/>
            <person name="Zhang J."/>
        </authorList>
    </citation>
    <scope>NUCLEOTIDE SEQUENCE [LARGE SCALE GENOMIC DNA]</scope>
    <source>
        <strain evidence="9 10">BZ1</strain>
    </source>
</reference>
<comment type="caution">
    <text evidence="9">The sequence shown here is derived from an EMBL/GenBank/DDBJ whole genome shotgun (WGS) entry which is preliminary data.</text>
</comment>
<keyword evidence="5 6" id="KW-0804">Transcription</keyword>
<comment type="similarity">
    <text evidence="1 6">Belongs to the sigma-70 factor family. ECF subfamily.</text>
</comment>
<dbReference type="GO" id="GO:0006950">
    <property type="term" value="P:response to stress"/>
    <property type="evidence" value="ECO:0007669"/>
    <property type="project" value="UniProtKB-ARBA"/>
</dbReference>
<dbReference type="InterPro" id="IPR007627">
    <property type="entry name" value="RNA_pol_sigma70_r2"/>
</dbReference>
<dbReference type="Gene3D" id="1.10.1740.10">
    <property type="match status" value="1"/>
</dbReference>
<accession>A0A6L3VER7</accession>
<gene>
    <name evidence="9" type="ORF">F7731_00415</name>
</gene>
<dbReference type="SUPFAM" id="SSF88946">
    <property type="entry name" value="Sigma2 domain of RNA polymerase sigma factors"/>
    <property type="match status" value="1"/>
</dbReference>
<protein>
    <recommendedName>
        <fullName evidence="6">RNA polymerase sigma factor</fullName>
    </recommendedName>
</protein>
<dbReference type="InterPro" id="IPR013325">
    <property type="entry name" value="RNA_pol_sigma_r2"/>
</dbReference>
<evidence type="ECO:0000256" key="2">
    <source>
        <dbReference type="ARBA" id="ARBA00023015"/>
    </source>
</evidence>
<keyword evidence="3 6" id="KW-0731">Sigma factor</keyword>
<keyword evidence="4 6" id="KW-0238">DNA-binding</keyword>
<evidence type="ECO:0000256" key="5">
    <source>
        <dbReference type="ARBA" id="ARBA00023163"/>
    </source>
</evidence>
<dbReference type="OrthoDB" id="188761at2"/>
<dbReference type="InterPro" id="IPR013249">
    <property type="entry name" value="RNA_pol_sigma70_r4_t2"/>
</dbReference>
<dbReference type="PROSITE" id="PS01063">
    <property type="entry name" value="SIGMA70_ECF"/>
    <property type="match status" value="1"/>
</dbReference>
<dbReference type="InterPro" id="IPR013324">
    <property type="entry name" value="RNA_pol_sigma_r3/r4-like"/>
</dbReference>
<dbReference type="NCBIfam" id="TIGR02937">
    <property type="entry name" value="sigma70-ECF"/>
    <property type="match status" value="1"/>
</dbReference>
<evidence type="ECO:0000259" key="7">
    <source>
        <dbReference type="Pfam" id="PF04542"/>
    </source>
</evidence>
<dbReference type="Pfam" id="PF04542">
    <property type="entry name" value="Sigma70_r2"/>
    <property type="match status" value="1"/>
</dbReference>
<evidence type="ECO:0000313" key="10">
    <source>
        <dbReference type="Proteomes" id="UP000481030"/>
    </source>
</evidence>
<dbReference type="InterPro" id="IPR039425">
    <property type="entry name" value="RNA_pol_sigma-70-like"/>
</dbReference>
<dbReference type="GO" id="GO:0006352">
    <property type="term" value="P:DNA-templated transcription initiation"/>
    <property type="evidence" value="ECO:0007669"/>
    <property type="project" value="InterPro"/>
</dbReference>
<dbReference type="Proteomes" id="UP000481030">
    <property type="component" value="Unassembled WGS sequence"/>
</dbReference>
<dbReference type="Gene3D" id="1.10.10.10">
    <property type="entry name" value="Winged helix-like DNA-binding domain superfamily/Winged helix DNA-binding domain"/>
    <property type="match status" value="1"/>
</dbReference>
<evidence type="ECO:0000256" key="6">
    <source>
        <dbReference type="RuleBase" id="RU000716"/>
    </source>
</evidence>
<dbReference type="GO" id="GO:0003677">
    <property type="term" value="F:DNA binding"/>
    <property type="evidence" value="ECO:0007669"/>
    <property type="project" value="UniProtKB-KW"/>
</dbReference>
<dbReference type="InterPro" id="IPR014284">
    <property type="entry name" value="RNA_pol_sigma-70_dom"/>
</dbReference>
<evidence type="ECO:0000256" key="3">
    <source>
        <dbReference type="ARBA" id="ARBA00023082"/>
    </source>
</evidence>
<sequence length="166" mass="19557">MREICDLYYKRLFHVAFCITRDHHLAEDVVQETFLKAYQKIHTIQDKEKMGSWLSAITTRTAIDFIRKEKKTTERLAVGTDLENTKITMSQNVEQEVELNFMQEQIQDAVNSLSPDQKRMFLLKISHGLKEKEIADLLMLNQNTVKTKLYRIRKYLKAMILEKGFA</sequence>
<dbReference type="PANTHER" id="PTHR43133:SF8">
    <property type="entry name" value="RNA POLYMERASE SIGMA FACTOR HI_1459-RELATED"/>
    <property type="match status" value="1"/>
</dbReference>
<feature type="domain" description="RNA polymerase sigma factor 70 region 4 type 2" evidence="8">
    <location>
        <begin position="104"/>
        <end position="156"/>
    </location>
</feature>
<dbReference type="SUPFAM" id="SSF88659">
    <property type="entry name" value="Sigma3 and sigma4 domains of RNA polymerase sigma factors"/>
    <property type="match status" value="1"/>
</dbReference>
<keyword evidence="2 6" id="KW-0805">Transcription regulation</keyword>
<evidence type="ECO:0000313" key="9">
    <source>
        <dbReference type="EMBL" id="KAB2338937.1"/>
    </source>
</evidence>
<dbReference type="EMBL" id="WBOS01000001">
    <property type="protein sequence ID" value="KAB2338937.1"/>
    <property type="molecule type" value="Genomic_DNA"/>
</dbReference>
<dbReference type="InterPro" id="IPR036388">
    <property type="entry name" value="WH-like_DNA-bd_sf"/>
</dbReference>
<name>A0A6L3VER7_9BACI</name>